<accession>A0A2T2PD69</accession>
<dbReference type="EMBL" id="KZ678128">
    <property type="protein sequence ID" value="PSN75613.1"/>
    <property type="molecule type" value="Genomic_DNA"/>
</dbReference>
<proteinExistence type="predicted"/>
<evidence type="ECO:0008006" key="4">
    <source>
        <dbReference type="Google" id="ProtNLM"/>
    </source>
</evidence>
<feature type="region of interest" description="Disordered" evidence="1">
    <location>
        <begin position="62"/>
        <end position="128"/>
    </location>
</feature>
<keyword evidence="3" id="KW-1185">Reference proteome</keyword>
<dbReference type="STRING" id="1448308.A0A2T2PD69"/>
<dbReference type="AlphaFoldDB" id="A0A2T2PD69"/>
<sequence>MRYSSAVVLGALAAGQAAALNPRHASFHSRRQAEAKRAPGYENVDWAKVSYDLNDVDWDKVFGGSSTPTPTPTPTPAAQVAEVAAQEVKTSATPEPTSAAPAYTSEAAKPTETKAAESDDDDSGSDLGDFLEDIWQGVEDIVKKLGIVSKGVNDKSNNGGIWIGDDSNWKVEFTNDADKDLVLFCWEAKGYTGFSLNVAQPAISVGLKPGEKTTISWAENVPSACSPAFDTTVLDISGACGNTWFEVEFNEYGTFDISRNVNMNGTPISAKGSKCLSDMDTCVFKCKNGMNKCTWGNEYDLFNCGASNGGGGGYDANVQGTGGGCSMAQGSETIKVTLSG</sequence>
<reference evidence="2 3" key="1">
    <citation type="journal article" date="2018" name="Front. Microbiol.">
        <title>Genome-Wide Analysis of Corynespora cassiicola Leaf Fall Disease Putative Effectors.</title>
        <authorList>
            <person name="Lopez D."/>
            <person name="Ribeiro S."/>
            <person name="Label P."/>
            <person name="Fumanal B."/>
            <person name="Venisse J.S."/>
            <person name="Kohler A."/>
            <person name="de Oliveira R.R."/>
            <person name="Labutti K."/>
            <person name="Lipzen A."/>
            <person name="Lail K."/>
            <person name="Bauer D."/>
            <person name="Ohm R.A."/>
            <person name="Barry K.W."/>
            <person name="Spatafora J."/>
            <person name="Grigoriev I.V."/>
            <person name="Martin F.M."/>
            <person name="Pujade-Renaud V."/>
        </authorList>
    </citation>
    <scope>NUCLEOTIDE SEQUENCE [LARGE SCALE GENOMIC DNA]</scope>
    <source>
        <strain evidence="2 3">Philippines</strain>
    </source>
</reference>
<evidence type="ECO:0000313" key="3">
    <source>
        <dbReference type="Proteomes" id="UP000240883"/>
    </source>
</evidence>
<feature type="compositionally biased region" description="Acidic residues" evidence="1">
    <location>
        <begin position="118"/>
        <end position="128"/>
    </location>
</feature>
<dbReference type="OrthoDB" id="5320938at2759"/>
<name>A0A2T2PD69_CORCC</name>
<gene>
    <name evidence="2" type="ORF">BS50DRAFT_644532</name>
</gene>
<organism evidence="2 3">
    <name type="scientific">Corynespora cassiicola Philippines</name>
    <dbReference type="NCBI Taxonomy" id="1448308"/>
    <lineage>
        <taxon>Eukaryota</taxon>
        <taxon>Fungi</taxon>
        <taxon>Dikarya</taxon>
        <taxon>Ascomycota</taxon>
        <taxon>Pezizomycotina</taxon>
        <taxon>Dothideomycetes</taxon>
        <taxon>Pleosporomycetidae</taxon>
        <taxon>Pleosporales</taxon>
        <taxon>Corynesporascaceae</taxon>
        <taxon>Corynespora</taxon>
    </lineage>
</organism>
<evidence type="ECO:0000256" key="1">
    <source>
        <dbReference type="SAM" id="MobiDB-lite"/>
    </source>
</evidence>
<protein>
    <recommendedName>
        <fullName evidence="4">Effector 5</fullName>
    </recommendedName>
</protein>
<evidence type="ECO:0000313" key="2">
    <source>
        <dbReference type="EMBL" id="PSN75613.1"/>
    </source>
</evidence>
<dbReference type="Proteomes" id="UP000240883">
    <property type="component" value="Unassembled WGS sequence"/>
</dbReference>
<feature type="compositionally biased region" description="Low complexity" evidence="1">
    <location>
        <begin position="76"/>
        <end position="108"/>
    </location>
</feature>